<keyword evidence="3" id="KW-1185">Reference proteome</keyword>
<proteinExistence type="predicted"/>
<reference evidence="2 3" key="1">
    <citation type="submission" date="2020-02" db="EMBL/GenBank/DDBJ databases">
        <authorList>
            <person name="Ma Q."/>
            <person name="Huang Y."/>
            <person name="Song X."/>
            <person name="Pei D."/>
        </authorList>
    </citation>
    <scope>NUCLEOTIDE SEQUENCE [LARGE SCALE GENOMIC DNA]</scope>
    <source>
        <strain evidence="2">Sxm20200214</strain>
        <tissue evidence="2">Leaf</tissue>
    </source>
</reference>
<sequence>MVIQSHYLRRRLVSVVPVDSRLEISSLSKLIKRGGTLVLRKSPSHRESKEEEKDECSEADEIESLSDSDEERYQDEKSLKKKTRTFLPYPSRIDMASLWELT</sequence>
<evidence type="ECO:0000313" key="3">
    <source>
        <dbReference type="Proteomes" id="UP000886595"/>
    </source>
</evidence>
<name>A0A8X7V0U6_BRACI</name>
<protein>
    <submittedName>
        <fullName evidence="2">Uncharacterized protein</fullName>
    </submittedName>
</protein>
<feature type="region of interest" description="Disordered" evidence="1">
    <location>
        <begin position="41"/>
        <end position="79"/>
    </location>
</feature>
<feature type="compositionally biased region" description="Acidic residues" evidence="1">
    <location>
        <begin position="52"/>
        <end position="73"/>
    </location>
</feature>
<dbReference type="AlphaFoldDB" id="A0A8X7V0U6"/>
<gene>
    <name evidence="2" type="ORF">Bca52824_042355</name>
</gene>
<dbReference type="Proteomes" id="UP000886595">
    <property type="component" value="Unassembled WGS sequence"/>
</dbReference>
<evidence type="ECO:0000313" key="2">
    <source>
        <dbReference type="EMBL" id="KAG2295686.1"/>
    </source>
</evidence>
<accession>A0A8X7V0U6</accession>
<dbReference type="EMBL" id="JAAMPC010000009">
    <property type="protein sequence ID" value="KAG2295686.1"/>
    <property type="molecule type" value="Genomic_DNA"/>
</dbReference>
<evidence type="ECO:0000256" key="1">
    <source>
        <dbReference type="SAM" id="MobiDB-lite"/>
    </source>
</evidence>
<organism evidence="2 3">
    <name type="scientific">Brassica carinata</name>
    <name type="common">Ethiopian mustard</name>
    <name type="synonym">Abyssinian cabbage</name>
    <dbReference type="NCBI Taxonomy" id="52824"/>
    <lineage>
        <taxon>Eukaryota</taxon>
        <taxon>Viridiplantae</taxon>
        <taxon>Streptophyta</taxon>
        <taxon>Embryophyta</taxon>
        <taxon>Tracheophyta</taxon>
        <taxon>Spermatophyta</taxon>
        <taxon>Magnoliopsida</taxon>
        <taxon>eudicotyledons</taxon>
        <taxon>Gunneridae</taxon>
        <taxon>Pentapetalae</taxon>
        <taxon>rosids</taxon>
        <taxon>malvids</taxon>
        <taxon>Brassicales</taxon>
        <taxon>Brassicaceae</taxon>
        <taxon>Brassiceae</taxon>
        <taxon>Brassica</taxon>
    </lineage>
</organism>
<comment type="caution">
    <text evidence="2">The sequence shown here is derived from an EMBL/GenBank/DDBJ whole genome shotgun (WGS) entry which is preliminary data.</text>
</comment>